<organism evidence="1 2">
    <name type="scientific">Ancylostoma caninum</name>
    <name type="common">Dog hookworm</name>
    <dbReference type="NCBI Taxonomy" id="29170"/>
    <lineage>
        <taxon>Eukaryota</taxon>
        <taxon>Metazoa</taxon>
        <taxon>Ecdysozoa</taxon>
        <taxon>Nematoda</taxon>
        <taxon>Chromadorea</taxon>
        <taxon>Rhabditida</taxon>
        <taxon>Rhabditina</taxon>
        <taxon>Rhabditomorpha</taxon>
        <taxon>Strongyloidea</taxon>
        <taxon>Ancylostomatidae</taxon>
        <taxon>Ancylostomatinae</taxon>
        <taxon>Ancylostoma</taxon>
    </lineage>
</organism>
<protein>
    <submittedName>
        <fullName evidence="1">Uncharacterized protein</fullName>
    </submittedName>
</protein>
<comment type="caution">
    <text evidence="1">The sequence shown here is derived from an EMBL/GenBank/DDBJ whole genome shotgun (WGS) entry which is preliminary data.</text>
</comment>
<evidence type="ECO:0000313" key="1">
    <source>
        <dbReference type="EMBL" id="RCN53641.1"/>
    </source>
</evidence>
<dbReference type="Proteomes" id="UP000252519">
    <property type="component" value="Unassembled WGS sequence"/>
</dbReference>
<sequence>MRNLLIQYSYDSNREASAGVFAVLHIIRDGIHASSALAPFLYIFYAVVVVIIKADAMMISYFESKGVQRVILRSTIRSAVNNHIDFSYVVWQMCVTNINNQYRRLWKF</sequence>
<gene>
    <name evidence="1" type="ORF">ANCCAN_00135</name>
</gene>
<evidence type="ECO:0000313" key="2">
    <source>
        <dbReference type="Proteomes" id="UP000252519"/>
    </source>
</evidence>
<dbReference type="AlphaFoldDB" id="A0A368HAK9"/>
<dbReference type="EMBL" id="JOJR01000001">
    <property type="protein sequence ID" value="RCN53641.1"/>
    <property type="molecule type" value="Genomic_DNA"/>
</dbReference>
<keyword evidence="2" id="KW-1185">Reference proteome</keyword>
<name>A0A368HAK9_ANCCA</name>
<reference evidence="1 2" key="1">
    <citation type="submission" date="2014-10" db="EMBL/GenBank/DDBJ databases">
        <title>Draft genome of the hookworm Ancylostoma caninum.</title>
        <authorList>
            <person name="Mitreva M."/>
        </authorList>
    </citation>
    <scope>NUCLEOTIDE SEQUENCE [LARGE SCALE GENOMIC DNA]</scope>
    <source>
        <strain evidence="1 2">Baltimore</strain>
    </source>
</reference>
<accession>A0A368HAK9</accession>
<proteinExistence type="predicted"/>